<dbReference type="EMBL" id="JAVMIP010000016">
    <property type="protein sequence ID" value="MDS3861775.1"/>
    <property type="molecule type" value="Genomic_DNA"/>
</dbReference>
<dbReference type="RefSeq" id="WP_322879004.1">
    <property type="nucleotide sequence ID" value="NZ_JAVMIP010000016.1"/>
</dbReference>
<sequence length="77" mass="8707">MVNFSDTLRHEASRIFSDSLNCLHAELLFYAAGFTNSCLDTTATGFFIYESFHSFWDSSGGLLRSDRGNAKVKFDLR</sequence>
<dbReference type="AlphaFoldDB" id="A0AAE4FVN3"/>
<gene>
    <name evidence="1" type="ORF">RIF25_13275</name>
</gene>
<dbReference type="Proteomes" id="UP001268256">
    <property type="component" value="Unassembled WGS sequence"/>
</dbReference>
<comment type="caution">
    <text evidence="1">The sequence shown here is derived from an EMBL/GenBank/DDBJ whole genome shotgun (WGS) entry which is preliminary data.</text>
</comment>
<accession>A0AAE4FVN3</accession>
<organism evidence="1 2">
    <name type="scientific">Pseudocalidococcus azoricus BACA0444</name>
    <dbReference type="NCBI Taxonomy" id="2918990"/>
    <lineage>
        <taxon>Bacteria</taxon>
        <taxon>Bacillati</taxon>
        <taxon>Cyanobacteriota</taxon>
        <taxon>Cyanophyceae</taxon>
        <taxon>Acaryochloridales</taxon>
        <taxon>Thermosynechococcaceae</taxon>
        <taxon>Pseudocalidococcus</taxon>
        <taxon>Pseudocalidococcus azoricus</taxon>
    </lineage>
</organism>
<name>A0AAE4FVN3_9CYAN</name>
<keyword evidence="2" id="KW-1185">Reference proteome</keyword>
<protein>
    <submittedName>
        <fullName evidence="1">Uncharacterized protein</fullName>
    </submittedName>
</protein>
<evidence type="ECO:0000313" key="1">
    <source>
        <dbReference type="EMBL" id="MDS3861775.1"/>
    </source>
</evidence>
<proteinExistence type="predicted"/>
<reference evidence="2" key="1">
    <citation type="submission" date="2023-07" db="EMBL/GenBank/DDBJ databases">
        <authorList>
            <person name="Luz R."/>
            <person name="Cordeiro R."/>
            <person name="Fonseca A."/>
            <person name="Goncalves V."/>
        </authorList>
    </citation>
    <scope>NUCLEOTIDE SEQUENCE [LARGE SCALE GENOMIC DNA]</scope>
    <source>
        <strain evidence="2">BACA0444</strain>
    </source>
</reference>
<evidence type="ECO:0000313" key="2">
    <source>
        <dbReference type="Proteomes" id="UP001268256"/>
    </source>
</evidence>